<dbReference type="PROSITE" id="PS50011">
    <property type="entry name" value="PROTEIN_KINASE_DOM"/>
    <property type="match status" value="1"/>
</dbReference>
<dbReference type="SUPFAM" id="SSF56112">
    <property type="entry name" value="Protein kinase-like (PK-like)"/>
    <property type="match status" value="1"/>
</dbReference>
<dbReference type="OMA" id="LEYWNGD"/>
<dbReference type="InterPro" id="IPR008266">
    <property type="entry name" value="Tyr_kinase_AS"/>
</dbReference>
<evidence type="ECO:0000256" key="5">
    <source>
        <dbReference type="ARBA" id="ARBA00022741"/>
    </source>
</evidence>
<comment type="catalytic activity">
    <reaction evidence="9">
        <text>L-seryl-[protein] + ATP = O-phospho-L-seryl-[protein] + ADP + H(+)</text>
        <dbReference type="Rhea" id="RHEA:17989"/>
        <dbReference type="Rhea" id="RHEA-COMP:9863"/>
        <dbReference type="Rhea" id="RHEA-COMP:11604"/>
        <dbReference type="ChEBI" id="CHEBI:15378"/>
        <dbReference type="ChEBI" id="CHEBI:29999"/>
        <dbReference type="ChEBI" id="CHEBI:30616"/>
        <dbReference type="ChEBI" id="CHEBI:83421"/>
        <dbReference type="ChEBI" id="CHEBI:456216"/>
        <dbReference type="EC" id="2.7.11.1"/>
    </reaction>
</comment>
<dbReference type="AlphaFoldDB" id="A0A078A1Z8"/>
<gene>
    <name evidence="12" type="primary">Contig3103.g3321</name>
    <name evidence="12" type="ORF">STYLEM_4503</name>
</gene>
<dbReference type="InterPro" id="IPR011009">
    <property type="entry name" value="Kinase-like_dom_sf"/>
</dbReference>
<dbReference type="EMBL" id="CCKQ01004356">
    <property type="protein sequence ID" value="CDW75513.1"/>
    <property type="molecule type" value="Genomic_DNA"/>
</dbReference>
<evidence type="ECO:0000256" key="3">
    <source>
        <dbReference type="ARBA" id="ARBA00022679"/>
    </source>
</evidence>
<dbReference type="CDD" id="cd14014">
    <property type="entry name" value="STKc_PknB_like"/>
    <property type="match status" value="1"/>
</dbReference>
<organism evidence="12 13">
    <name type="scientific">Stylonychia lemnae</name>
    <name type="common">Ciliate</name>
    <dbReference type="NCBI Taxonomy" id="5949"/>
    <lineage>
        <taxon>Eukaryota</taxon>
        <taxon>Sar</taxon>
        <taxon>Alveolata</taxon>
        <taxon>Ciliophora</taxon>
        <taxon>Intramacronucleata</taxon>
        <taxon>Spirotrichea</taxon>
        <taxon>Stichotrichia</taxon>
        <taxon>Sporadotrichida</taxon>
        <taxon>Oxytrichidae</taxon>
        <taxon>Stylonychinae</taxon>
        <taxon>Stylonychia</taxon>
    </lineage>
</organism>
<proteinExistence type="predicted"/>
<keyword evidence="7" id="KW-0067">ATP-binding</keyword>
<dbReference type="GO" id="GO:0005524">
    <property type="term" value="F:ATP binding"/>
    <property type="evidence" value="ECO:0007669"/>
    <property type="project" value="UniProtKB-KW"/>
</dbReference>
<evidence type="ECO:0000256" key="2">
    <source>
        <dbReference type="ARBA" id="ARBA00022527"/>
    </source>
</evidence>
<dbReference type="Pfam" id="PF00069">
    <property type="entry name" value="Pkinase"/>
    <property type="match status" value="1"/>
</dbReference>
<feature type="domain" description="Protein kinase" evidence="11">
    <location>
        <begin position="16"/>
        <end position="324"/>
    </location>
</feature>
<evidence type="ECO:0000256" key="1">
    <source>
        <dbReference type="ARBA" id="ARBA00012513"/>
    </source>
</evidence>
<dbReference type="Pfam" id="PF02493">
    <property type="entry name" value="MORN"/>
    <property type="match status" value="5"/>
</dbReference>
<dbReference type="PANTHER" id="PTHR43671">
    <property type="entry name" value="SERINE/THREONINE-PROTEIN KINASE NEK"/>
    <property type="match status" value="1"/>
</dbReference>
<dbReference type="PANTHER" id="PTHR43671:SF98">
    <property type="entry name" value="SERINE_THREONINE-PROTEIN KINASE NEK11"/>
    <property type="match status" value="1"/>
</dbReference>
<evidence type="ECO:0000313" key="12">
    <source>
        <dbReference type="EMBL" id="CDW75513.1"/>
    </source>
</evidence>
<keyword evidence="4" id="KW-0677">Repeat</keyword>
<name>A0A078A1Z8_STYLE</name>
<dbReference type="Proteomes" id="UP000039865">
    <property type="component" value="Unassembled WGS sequence"/>
</dbReference>
<dbReference type="InterPro" id="IPR000719">
    <property type="entry name" value="Prot_kinase_dom"/>
</dbReference>
<keyword evidence="13" id="KW-1185">Reference proteome</keyword>
<keyword evidence="10" id="KW-0175">Coiled coil</keyword>
<protein>
    <recommendedName>
        <fullName evidence="1">non-specific serine/threonine protein kinase</fullName>
        <ecNumber evidence="1">2.7.11.1</ecNumber>
    </recommendedName>
</protein>
<dbReference type="OrthoDB" id="1668230at2759"/>
<evidence type="ECO:0000256" key="8">
    <source>
        <dbReference type="ARBA" id="ARBA00047899"/>
    </source>
</evidence>
<evidence type="ECO:0000256" key="7">
    <source>
        <dbReference type="ARBA" id="ARBA00022840"/>
    </source>
</evidence>
<keyword evidence="2" id="KW-0723">Serine/threonine-protein kinase</keyword>
<sequence>MEQIMSLKIKDIQQRYRKSNILGRGGQGNVIKYEDLEQNLKSVAIKIQSLDGMLDLIKSSIIKQHVCTWCQQRDRCDHCKKCQSNQHNSQSVPLNDQKFKEQVAESKQILTEEILRMLREISTVQLKHLNIVEIYDSFLSTESQFITISELAEQDLDKYVKLRFDQRNYLTCQEVSMIFLQILNALEYIHDKSFIHRDISPQNILVFEDLSIKICDFGFASHGQYTQANVGKQEYIAPEVSHFEGKNYNNSIDIWSLGILLYYLCSGQTKSKGIYVNDLAKEKKHIDLPEKYSQFQVIFDQMLDFEPENRPTATKVKDDIMKLIDQGDLAFQQYQQELQAYQLKNQEIKIIKQEEELEKQLQKYFNKDSIQCNKASQISMQNIYQSLEKQASMVRSHLEINDYKKFYLKEEEKEFKSSIFHQIQNISMSTNPNIKPKITLKNVMNTQITKLKKKKKFFSNENLKTNILVGFSMLLVILSSCVNPYLTSRSPVIVNDQRSDKEIDIFNLTIKSQSVNVSSIIEKIGEFNYGSIDKIHPNANRIFENLIQNEDLSIYQGEYDNQTKKRDGRGRYIYSNGDIYDGLWKNNLRDGYGRLLQNDRNYYIGEWKDDKFHGFGKYYHNNGYTYEGQFINKNKEGLGLQIYKTVQYYGQYQKNRKQGVGIYNNNNGDIYLGQFNNNQMHSMQMLIPKDGSQIQLQRFENGKLIETIIKVNTTLTQKNI</sequence>
<dbReference type="InterPro" id="IPR003409">
    <property type="entry name" value="MORN"/>
</dbReference>
<evidence type="ECO:0000259" key="11">
    <source>
        <dbReference type="PROSITE" id="PS50011"/>
    </source>
</evidence>
<reference evidence="12 13" key="1">
    <citation type="submission" date="2014-06" db="EMBL/GenBank/DDBJ databases">
        <authorList>
            <person name="Swart Estienne"/>
        </authorList>
    </citation>
    <scope>NUCLEOTIDE SEQUENCE [LARGE SCALE GENOMIC DNA]</scope>
    <source>
        <strain evidence="12 13">130c</strain>
    </source>
</reference>
<dbReference type="InParanoid" id="A0A078A1Z8"/>
<dbReference type="InterPro" id="IPR050660">
    <property type="entry name" value="NEK_Ser/Thr_kinase"/>
</dbReference>
<keyword evidence="6" id="KW-0418">Kinase</keyword>
<dbReference type="SUPFAM" id="SSF82185">
    <property type="entry name" value="Histone H3 K4-specific methyltransferase SET7/9 N-terminal domain"/>
    <property type="match status" value="1"/>
</dbReference>
<accession>A0A078A1Z8</accession>
<dbReference type="Gene3D" id="1.10.510.10">
    <property type="entry name" value="Transferase(Phosphotransferase) domain 1"/>
    <property type="match status" value="1"/>
</dbReference>
<dbReference type="GO" id="GO:0004674">
    <property type="term" value="F:protein serine/threonine kinase activity"/>
    <property type="evidence" value="ECO:0007669"/>
    <property type="project" value="UniProtKB-KW"/>
</dbReference>
<evidence type="ECO:0000256" key="10">
    <source>
        <dbReference type="SAM" id="Coils"/>
    </source>
</evidence>
<dbReference type="PROSITE" id="PS00109">
    <property type="entry name" value="PROTEIN_KINASE_TYR"/>
    <property type="match status" value="1"/>
</dbReference>
<keyword evidence="5" id="KW-0547">Nucleotide-binding</keyword>
<evidence type="ECO:0000256" key="9">
    <source>
        <dbReference type="ARBA" id="ARBA00048679"/>
    </source>
</evidence>
<feature type="coiled-coil region" evidence="10">
    <location>
        <begin position="331"/>
        <end position="363"/>
    </location>
</feature>
<dbReference type="SMART" id="SM00698">
    <property type="entry name" value="MORN"/>
    <property type="match status" value="6"/>
</dbReference>
<comment type="catalytic activity">
    <reaction evidence="8">
        <text>L-threonyl-[protein] + ATP = O-phospho-L-threonyl-[protein] + ADP + H(+)</text>
        <dbReference type="Rhea" id="RHEA:46608"/>
        <dbReference type="Rhea" id="RHEA-COMP:11060"/>
        <dbReference type="Rhea" id="RHEA-COMP:11605"/>
        <dbReference type="ChEBI" id="CHEBI:15378"/>
        <dbReference type="ChEBI" id="CHEBI:30013"/>
        <dbReference type="ChEBI" id="CHEBI:30616"/>
        <dbReference type="ChEBI" id="CHEBI:61977"/>
        <dbReference type="ChEBI" id="CHEBI:456216"/>
        <dbReference type="EC" id="2.7.11.1"/>
    </reaction>
</comment>
<dbReference type="EC" id="2.7.11.1" evidence="1"/>
<dbReference type="Gene3D" id="3.30.200.20">
    <property type="entry name" value="Phosphorylase Kinase, domain 1"/>
    <property type="match status" value="1"/>
</dbReference>
<keyword evidence="3" id="KW-0808">Transferase</keyword>
<evidence type="ECO:0000256" key="6">
    <source>
        <dbReference type="ARBA" id="ARBA00022777"/>
    </source>
</evidence>
<dbReference type="Gene3D" id="2.20.110.10">
    <property type="entry name" value="Histone H3 K4-specific methyltransferase SET7/9 N-terminal domain"/>
    <property type="match status" value="2"/>
</dbReference>
<evidence type="ECO:0000313" key="13">
    <source>
        <dbReference type="Proteomes" id="UP000039865"/>
    </source>
</evidence>
<evidence type="ECO:0000256" key="4">
    <source>
        <dbReference type="ARBA" id="ARBA00022737"/>
    </source>
</evidence>